<dbReference type="InterPro" id="IPR037682">
    <property type="entry name" value="TonB_C"/>
</dbReference>
<dbReference type="NCBIfam" id="TIGR01352">
    <property type="entry name" value="tonB_Cterm"/>
    <property type="match status" value="1"/>
</dbReference>
<dbReference type="Gene3D" id="3.30.1150.10">
    <property type="match status" value="1"/>
</dbReference>
<dbReference type="Proteomes" id="UP001597216">
    <property type="component" value="Unassembled WGS sequence"/>
</dbReference>
<reference evidence="8" key="1">
    <citation type="journal article" date="2019" name="Int. J. Syst. Evol. Microbiol.">
        <title>The Global Catalogue of Microorganisms (GCM) 10K type strain sequencing project: providing services to taxonomists for standard genome sequencing and annotation.</title>
        <authorList>
            <consortium name="The Broad Institute Genomics Platform"/>
            <consortium name="The Broad Institute Genome Sequencing Center for Infectious Disease"/>
            <person name="Wu L."/>
            <person name="Ma J."/>
        </authorList>
    </citation>
    <scope>NUCLEOTIDE SEQUENCE [LARGE SCALE GENOMIC DNA]</scope>
    <source>
        <strain evidence="8">CCUG 55074</strain>
    </source>
</reference>
<keyword evidence="4" id="KW-0472">Membrane</keyword>
<proteinExistence type="predicted"/>
<evidence type="ECO:0000256" key="3">
    <source>
        <dbReference type="ARBA" id="ARBA00022989"/>
    </source>
</evidence>
<feature type="domain" description="TonB C-terminal" evidence="6">
    <location>
        <begin position="48"/>
        <end position="121"/>
    </location>
</feature>
<keyword evidence="2" id="KW-0812">Transmembrane</keyword>
<dbReference type="InterPro" id="IPR006260">
    <property type="entry name" value="TonB/TolA_C"/>
</dbReference>
<dbReference type="RefSeq" id="WP_377354144.1">
    <property type="nucleotide sequence ID" value="NZ_JBHTLQ010000037.1"/>
</dbReference>
<evidence type="ECO:0000259" key="6">
    <source>
        <dbReference type="Pfam" id="PF03544"/>
    </source>
</evidence>
<keyword evidence="3" id="KW-1133">Transmembrane helix</keyword>
<dbReference type="EMBL" id="JBHTLQ010000037">
    <property type="protein sequence ID" value="MFD1191886.1"/>
    <property type="molecule type" value="Genomic_DNA"/>
</dbReference>
<organism evidence="7 8">
    <name type="scientific">Phenylobacterium conjunctum</name>
    <dbReference type="NCBI Taxonomy" id="1298959"/>
    <lineage>
        <taxon>Bacteria</taxon>
        <taxon>Pseudomonadati</taxon>
        <taxon>Pseudomonadota</taxon>
        <taxon>Alphaproteobacteria</taxon>
        <taxon>Caulobacterales</taxon>
        <taxon>Caulobacteraceae</taxon>
        <taxon>Phenylobacterium</taxon>
    </lineage>
</organism>
<evidence type="ECO:0000256" key="1">
    <source>
        <dbReference type="ARBA" id="ARBA00004167"/>
    </source>
</evidence>
<gene>
    <name evidence="7" type="ORF">ACFQ27_14945</name>
</gene>
<accession>A0ABW3T4X0</accession>
<protein>
    <submittedName>
        <fullName evidence="7">TonB family protein</fullName>
    </submittedName>
</protein>
<comment type="caution">
    <text evidence="7">The sequence shown here is derived from an EMBL/GenBank/DDBJ whole genome shotgun (WGS) entry which is preliminary data.</text>
</comment>
<feature type="signal peptide" evidence="5">
    <location>
        <begin position="1"/>
        <end position="19"/>
    </location>
</feature>
<feature type="chain" id="PRO_5045890165" evidence="5">
    <location>
        <begin position="20"/>
        <end position="342"/>
    </location>
</feature>
<evidence type="ECO:0000256" key="5">
    <source>
        <dbReference type="SAM" id="SignalP"/>
    </source>
</evidence>
<sequence>MRGLLAGLVALGLATAAMAAEAPDEKQPGYVPADWLKRPTSDDLMGVWPKEALRKGEGGKALLGCVVTIRGDLTTCKVLQESPAGAGFGGAALALVSQIQMKPATLNGTPVEGNVRLPVTFPSFTPSKEPELMRAVLPGVLMQAAPTYAEVAAAFPERARAKGVAGRAVLNCSVIDTGELKRCAVISEAPIGMGFSTAAKTLVPKFVAPPSAPSLPSTKGAYAQITVSFPLEMLDASAPPAVGKPTWVKLPSREQLSAAMPKSSTPGQIRVTLDCLIGPDGSTTDCKVVSEDPADRGFGPAALGLSPYFKMTVWTMEGLPTVGARVRIPLRFDMAAAPAPAH</sequence>
<evidence type="ECO:0000313" key="8">
    <source>
        <dbReference type="Proteomes" id="UP001597216"/>
    </source>
</evidence>
<comment type="subcellular location">
    <subcellularLocation>
        <location evidence="1">Membrane</location>
        <topology evidence="1">Single-pass membrane protein</topology>
    </subcellularLocation>
</comment>
<dbReference type="Pfam" id="PF03544">
    <property type="entry name" value="TonB_C"/>
    <property type="match status" value="1"/>
</dbReference>
<keyword evidence="5" id="KW-0732">Signal</keyword>
<evidence type="ECO:0000256" key="4">
    <source>
        <dbReference type="ARBA" id="ARBA00023136"/>
    </source>
</evidence>
<dbReference type="SUPFAM" id="SSF74653">
    <property type="entry name" value="TolA/TonB C-terminal domain"/>
    <property type="match status" value="1"/>
</dbReference>
<name>A0ABW3T4X0_9CAUL</name>
<keyword evidence="8" id="KW-1185">Reference proteome</keyword>
<evidence type="ECO:0000256" key="2">
    <source>
        <dbReference type="ARBA" id="ARBA00022692"/>
    </source>
</evidence>
<evidence type="ECO:0000313" key="7">
    <source>
        <dbReference type="EMBL" id="MFD1191886.1"/>
    </source>
</evidence>